<keyword evidence="2" id="KW-1185">Reference proteome</keyword>
<protein>
    <submittedName>
        <fullName evidence="1">Uncharacterized protein</fullName>
    </submittedName>
</protein>
<reference evidence="1" key="1">
    <citation type="submission" date="2022-10" db="EMBL/GenBank/DDBJ databases">
        <title>The complete genomes of actinobacterial strains from the NBC collection.</title>
        <authorList>
            <person name="Joergensen T.S."/>
            <person name="Alvarez Arevalo M."/>
            <person name="Sterndorff E.B."/>
            <person name="Faurdal D."/>
            <person name="Vuksanovic O."/>
            <person name="Mourched A.-S."/>
            <person name="Charusanti P."/>
            <person name="Shaw S."/>
            <person name="Blin K."/>
            <person name="Weber T."/>
        </authorList>
    </citation>
    <scope>NUCLEOTIDE SEQUENCE</scope>
    <source>
        <strain evidence="1">NBC_00222</strain>
    </source>
</reference>
<accession>A0ABZ1U3C1</accession>
<dbReference type="Proteomes" id="UP001432222">
    <property type="component" value="Chromosome"/>
</dbReference>
<proteinExistence type="predicted"/>
<sequence>MDEVSDDQDVRSFLAAINIGDLCGGVITEITRSHGATVTLDGFPTKALGSVGPLDLLLGPDTHEPDL</sequence>
<name>A0ABZ1U3C1_9ACTN</name>
<evidence type="ECO:0000313" key="2">
    <source>
        <dbReference type="Proteomes" id="UP001432222"/>
    </source>
</evidence>
<dbReference type="EMBL" id="CP108110">
    <property type="protein sequence ID" value="WUQ84769.1"/>
    <property type="molecule type" value="Genomic_DNA"/>
</dbReference>
<organism evidence="1 2">
    <name type="scientific">Kitasatospora purpeofusca</name>
    <dbReference type="NCBI Taxonomy" id="67352"/>
    <lineage>
        <taxon>Bacteria</taxon>
        <taxon>Bacillati</taxon>
        <taxon>Actinomycetota</taxon>
        <taxon>Actinomycetes</taxon>
        <taxon>Kitasatosporales</taxon>
        <taxon>Streptomycetaceae</taxon>
        <taxon>Kitasatospora</taxon>
    </lineage>
</organism>
<evidence type="ECO:0000313" key="1">
    <source>
        <dbReference type="EMBL" id="WUQ84769.1"/>
    </source>
</evidence>
<gene>
    <name evidence="1" type="ORF">OHA16_18425</name>
</gene>
<dbReference type="RefSeq" id="WP_328955600.1">
    <property type="nucleotide sequence ID" value="NZ_CP108110.1"/>
</dbReference>